<dbReference type="SUPFAM" id="SSF52540">
    <property type="entry name" value="P-loop containing nucleoside triphosphate hydrolases"/>
    <property type="match status" value="2"/>
</dbReference>
<dbReference type="InterPro" id="IPR051055">
    <property type="entry name" value="PIF1_helicase"/>
</dbReference>
<proteinExistence type="predicted"/>
<dbReference type="EMBL" id="JAABLM010000014">
    <property type="protein sequence ID" value="NBL65748.1"/>
    <property type="molecule type" value="Genomic_DNA"/>
</dbReference>
<sequence length="754" mass="87098">MQFSEAGNFTLKFINQTNKNIFLTGKAGTGKTTLLHEIIKVTHKNTAVVAPTGIAALNAGGVTIHSMFQLPLSAFIPENNADFFAQNNLKFETKNSLSRHFKMSAMRKAVFRNLELLIIDEVSMLRPDLLDAMDFMLKKVRKNQQAFGGVQMLFIGDLLQLPPVIKHEEWNILRNYYTGKFFFHARILQQNPPLYVELSKIYRQTDDIFIGILNNLRNNLVETKDVNVLNQLVNPNFNLKQNPGFITLTTHNHKADTINYQALAEIASPQFKFTPQIVGDFPEKIFPVEESLLLKKGAQVMFIKNDISGEKNFFNGKMGVIFSVSQDEILVNFPEEKKTIEVSRYEWRNIRYTVNPHTKEIDEELLGTFQHYPIKLAWAITVHKSQGLTFDKAAIDVSDVFLPGQAYVALSRLRSLNGLVLLSPLNMNGISNDAEVMDYAKNKACESQLADSLQIETKIYFREYLKESFNWKNLAQEWRNHRFSYSETSEKSGKNQFQKWAQESSALFDEMSIHAEKFIKQLDYLFLPENFDLNNISERFYAAQNYFFPKKDKLVEGLLYKLLQVGQIKKAKAIYEEFALLEELQTKAVLRLFKAEKLVELMLNNKEINKENLISAKVLKYRNNKIEEVKTIFKAENQHLIEEDFAVSRYSKKEKKPKKEKKSTYEETFELWQAKNSLEEIAALRKLTNQTIASHISKLIQSKKIALTEILPDDKIVELAKAFEGYDELSLTPLKEKYGETFSWDELRFYKASL</sequence>
<evidence type="ECO:0000313" key="2">
    <source>
        <dbReference type="EMBL" id="NBL65748.1"/>
    </source>
</evidence>
<reference evidence="3" key="1">
    <citation type="submission" date="2020-01" db="EMBL/GenBank/DDBJ databases">
        <title>Sphingomonas sp. strain CSW-10.</title>
        <authorList>
            <person name="Chen W.-M."/>
        </authorList>
    </citation>
    <scope>NUCLEOTIDE SEQUENCE [LARGE SCALE GENOMIC DNA]</scope>
    <source>
        <strain evidence="3">NST-5</strain>
    </source>
</reference>
<dbReference type="Pfam" id="PF05970">
    <property type="entry name" value="PIF1"/>
    <property type="match status" value="1"/>
</dbReference>
<dbReference type="RefSeq" id="WP_166537572.1">
    <property type="nucleotide sequence ID" value="NZ_JAABLM010000014.1"/>
</dbReference>
<name>A0ABW9ZA33_9FLAO</name>
<evidence type="ECO:0000259" key="1">
    <source>
        <dbReference type="SMART" id="SM00382"/>
    </source>
</evidence>
<evidence type="ECO:0000313" key="3">
    <source>
        <dbReference type="Proteomes" id="UP000798602"/>
    </source>
</evidence>
<comment type="caution">
    <text evidence="2">The sequence shown here is derived from an EMBL/GenBank/DDBJ whole genome shotgun (WGS) entry which is preliminary data.</text>
</comment>
<keyword evidence="3" id="KW-1185">Reference proteome</keyword>
<organism evidence="2 3">
    <name type="scientific">Flavobacterium ichthyis</name>
    <dbReference type="NCBI Taxonomy" id="2698827"/>
    <lineage>
        <taxon>Bacteria</taxon>
        <taxon>Pseudomonadati</taxon>
        <taxon>Bacteroidota</taxon>
        <taxon>Flavobacteriia</taxon>
        <taxon>Flavobacteriales</taxon>
        <taxon>Flavobacteriaceae</taxon>
        <taxon>Flavobacterium</taxon>
    </lineage>
</organism>
<dbReference type="Gene3D" id="2.30.30.940">
    <property type="match status" value="1"/>
</dbReference>
<dbReference type="Proteomes" id="UP000798602">
    <property type="component" value="Unassembled WGS sequence"/>
</dbReference>
<dbReference type="Pfam" id="PF14493">
    <property type="entry name" value="HTH_40"/>
    <property type="match status" value="1"/>
</dbReference>
<dbReference type="PANTHER" id="PTHR47642">
    <property type="entry name" value="ATP-DEPENDENT DNA HELICASE"/>
    <property type="match status" value="1"/>
</dbReference>
<protein>
    <submittedName>
        <fullName evidence="2">AAA family ATPase</fullName>
    </submittedName>
</protein>
<feature type="domain" description="AAA+ ATPase" evidence="1">
    <location>
        <begin position="17"/>
        <end position="335"/>
    </location>
</feature>
<accession>A0ABW9ZA33</accession>
<dbReference type="Gene3D" id="1.10.10.1390">
    <property type="entry name" value="ATP-dependent DNA helicase RecQ"/>
    <property type="match status" value="1"/>
</dbReference>
<dbReference type="CDD" id="cd18809">
    <property type="entry name" value="SF1_C_RecD"/>
    <property type="match status" value="1"/>
</dbReference>
<dbReference type="PANTHER" id="PTHR47642:SF5">
    <property type="entry name" value="ATP-DEPENDENT DNA HELICASE"/>
    <property type="match status" value="1"/>
</dbReference>
<dbReference type="InterPro" id="IPR003593">
    <property type="entry name" value="AAA+_ATPase"/>
</dbReference>
<dbReference type="InterPro" id="IPR027417">
    <property type="entry name" value="P-loop_NTPase"/>
</dbReference>
<dbReference type="InterPro" id="IPR010285">
    <property type="entry name" value="DNA_helicase_pif1-like_DEAD"/>
</dbReference>
<dbReference type="Gene3D" id="3.40.50.300">
    <property type="entry name" value="P-loop containing nucleotide triphosphate hydrolases"/>
    <property type="match status" value="1"/>
</dbReference>
<dbReference type="SMART" id="SM00382">
    <property type="entry name" value="AAA"/>
    <property type="match status" value="1"/>
</dbReference>
<dbReference type="InterPro" id="IPR029491">
    <property type="entry name" value="Helicase_HTH"/>
</dbReference>
<gene>
    <name evidence="2" type="ORF">GV828_11105</name>
</gene>